<evidence type="ECO:0000313" key="2">
    <source>
        <dbReference type="EMBL" id="OAP93337.1"/>
    </source>
</evidence>
<sequence length="63" mass="6736">MKIIHRISALNKSRTTQHILLATGITGPLAGYWGFGEKGLFVVISALGVLILASTLWAVFAPD</sequence>
<dbReference type="Proteomes" id="UP000078302">
    <property type="component" value="Unassembled WGS sequence"/>
</dbReference>
<keyword evidence="3" id="KW-1185">Reference proteome</keyword>
<reference evidence="2 3" key="1">
    <citation type="submission" date="2016-04" db="EMBL/GenBank/DDBJ databases">
        <title>Acidithiobacillus ferrooxidans genome sequencing and assembly.</title>
        <authorList>
            <person name="Zhou Z."/>
        </authorList>
    </citation>
    <scope>NUCLEOTIDE SEQUENCE [LARGE SCALE GENOMIC DNA]</scope>
    <source>
        <strain evidence="2 3">BY0502</strain>
    </source>
</reference>
<organism evidence="2 3">
    <name type="scientific">Acidithiobacillus ferrooxidans</name>
    <name type="common">Thiobacillus ferrooxidans</name>
    <dbReference type="NCBI Taxonomy" id="920"/>
    <lineage>
        <taxon>Bacteria</taxon>
        <taxon>Pseudomonadati</taxon>
        <taxon>Pseudomonadota</taxon>
        <taxon>Acidithiobacillia</taxon>
        <taxon>Acidithiobacillales</taxon>
        <taxon>Acidithiobacillaceae</taxon>
        <taxon>Acidithiobacillus</taxon>
    </lineage>
</organism>
<dbReference type="RefSeq" id="WP_064217837.1">
    <property type="nucleotide sequence ID" value="NZ_LVXZ01000012.1"/>
</dbReference>
<evidence type="ECO:0000256" key="1">
    <source>
        <dbReference type="SAM" id="Phobius"/>
    </source>
</evidence>
<feature type="transmembrane region" description="Helical" evidence="1">
    <location>
        <begin position="41"/>
        <end position="60"/>
    </location>
</feature>
<dbReference type="EMBL" id="LVXZ01000012">
    <property type="protein sequence ID" value="OAP93337.1"/>
    <property type="molecule type" value="Genomic_DNA"/>
</dbReference>
<keyword evidence="1" id="KW-0812">Transmembrane</keyword>
<keyword evidence="1" id="KW-0472">Membrane</keyword>
<accession>A0A179BNJ1</accession>
<evidence type="ECO:0000313" key="3">
    <source>
        <dbReference type="Proteomes" id="UP000078302"/>
    </source>
</evidence>
<keyword evidence="1" id="KW-1133">Transmembrane helix</keyword>
<proteinExistence type="predicted"/>
<gene>
    <name evidence="2" type="ORF">A4H96_00925</name>
</gene>
<protein>
    <submittedName>
        <fullName evidence="2">Uncharacterized protein</fullName>
    </submittedName>
</protein>
<dbReference type="AlphaFoldDB" id="A0A179BNJ1"/>
<name>A0A179BNJ1_ACIFR</name>
<comment type="caution">
    <text evidence="2">The sequence shown here is derived from an EMBL/GenBank/DDBJ whole genome shotgun (WGS) entry which is preliminary data.</text>
</comment>